<evidence type="ECO:0000313" key="2">
    <source>
        <dbReference type="EMBL" id="DAE92218.1"/>
    </source>
</evidence>
<proteinExistence type="predicted"/>
<evidence type="ECO:0000256" key="1">
    <source>
        <dbReference type="SAM" id="Phobius"/>
    </source>
</evidence>
<sequence length="56" mass="6429">MKEKIRELMKEINLFEIIVAFIEAIIGTCLIKANISISSMLLILAGFHVGKRIIWR</sequence>
<keyword evidence="1" id="KW-0472">Membrane</keyword>
<protein>
    <submittedName>
        <fullName evidence="2">Uncharacterized protein</fullName>
    </submittedName>
</protein>
<feature type="transmembrane region" description="Helical" evidence="1">
    <location>
        <begin position="37"/>
        <end position="55"/>
    </location>
</feature>
<organism evidence="2">
    <name type="scientific">Siphoviridae sp. ctES717</name>
    <dbReference type="NCBI Taxonomy" id="2827564"/>
    <lineage>
        <taxon>Viruses</taxon>
        <taxon>Duplodnaviria</taxon>
        <taxon>Heunggongvirae</taxon>
        <taxon>Uroviricota</taxon>
        <taxon>Caudoviricetes</taxon>
    </lineage>
</organism>
<accession>A0A8S5RS91</accession>
<feature type="transmembrane region" description="Helical" evidence="1">
    <location>
        <begin position="12"/>
        <end position="31"/>
    </location>
</feature>
<keyword evidence="1" id="KW-1133">Transmembrane helix</keyword>
<dbReference type="EMBL" id="BK057795">
    <property type="protein sequence ID" value="DAE92218.1"/>
    <property type="molecule type" value="Genomic_DNA"/>
</dbReference>
<keyword evidence="1" id="KW-0812">Transmembrane</keyword>
<reference evidence="2" key="1">
    <citation type="journal article" date="2021" name="Proc. Natl. Acad. Sci. U.S.A.">
        <title>A Catalog of Tens of Thousands of Viruses from Human Metagenomes Reveals Hidden Associations with Chronic Diseases.</title>
        <authorList>
            <person name="Tisza M.J."/>
            <person name="Buck C.B."/>
        </authorList>
    </citation>
    <scope>NUCLEOTIDE SEQUENCE</scope>
    <source>
        <strain evidence="2">CtES717</strain>
    </source>
</reference>
<name>A0A8S5RS91_9CAUD</name>